<dbReference type="PROSITE" id="PS51257">
    <property type="entry name" value="PROKAR_LIPOPROTEIN"/>
    <property type="match status" value="1"/>
</dbReference>
<dbReference type="EMBL" id="CP012508">
    <property type="protein sequence ID" value="ALB22697.1"/>
    <property type="molecule type" value="Genomic_DNA"/>
</dbReference>
<gene>
    <name evidence="1" type="ORF">KU39_1515</name>
</gene>
<dbReference type="AlphaFoldDB" id="A0A1L6TBI6"/>
<dbReference type="Proteomes" id="UP000029558">
    <property type="component" value="Chromosome"/>
</dbReference>
<reference evidence="1 2" key="1">
    <citation type="journal article" date="2014" name="Genome Announc.">
        <title>Comparative Genome Analysis of Two Isolates of the Fish Pathogen Piscirickettsia salmonis from Different Hosts Reveals Major Differences in Virulence-Associated Secretion Systems.</title>
        <authorList>
            <person name="Bohle H."/>
            <person name="Henriquez P."/>
            <person name="Grothusen H."/>
            <person name="Navas E."/>
            <person name="Sandoval A."/>
            <person name="Bustamante F."/>
            <person name="Bustos P."/>
            <person name="Mancilla M."/>
        </authorList>
    </citation>
    <scope>NUCLEOTIDE SEQUENCE [LARGE SCALE GENOMIC DNA]</scope>
    <source>
        <strain evidence="2">B1-32597</strain>
    </source>
</reference>
<organism evidence="1 2">
    <name type="scientific">Piscirickettsia salmonis</name>
    <dbReference type="NCBI Taxonomy" id="1238"/>
    <lineage>
        <taxon>Bacteria</taxon>
        <taxon>Pseudomonadati</taxon>
        <taxon>Pseudomonadota</taxon>
        <taxon>Gammaproteobacteria</taxon>
        <taxon>Thiotrichales</taxon>
        <taxon>Piscirickettsiaceae</taxon>
        <taxon>Piscirickettsia</taxon>
    </lineage>
</organism>
<protein>
    <submittedName>
        <fullName evidence="1">Phosphoribosylformylglycinamidine synthase</fullName>
    </submittedName>
</protein>
<evidence type="ECO:0000313" key="1">
    <source>
        <dbReference type="EMBL" id="ALB22697.1"/>
    </source>
</evidence>
<accession>A0A1L6TBI6</accession>
<name>A0A1L6TBI6_PISSA</name>
<evidence type="ECO:0000313" key="2">
    <source>
        <dbReference type="Proteomes" id="UP000029558"/>
    </source>
</evidence>
<proteinExistence type="predicted"/>
<sequence length="97" mass="11253">MNKQITCNTLVLVIAITALVLAGCNEQQRIKKMPDYQLKKEVEYCQNISQPTQDEKVLCKLYITECAKRQETGRHSCNASLNEDINNRPIKKLRKWD</sequence>
<dbReference type="RefSeq" id="WP_017377130.1">
    <property type="nucleotide sequence ID" value="NZ_CP012508.1"/>
</dbReference>